<accession>A0A1Q3BRZ7</accession>
<dbReference type="FunCoup" id="A0A1Q3BRZ7">
    <property type="interactions" value="27"/>
</dbReference>
<protein>
    <submittedName>
        <fullName evidence="1">Uncharacterized protein</fullName>
    </submittedName>
</protein>
<dbReference type="Proteomes" id="UP000187406">
    <property type="component" value="Unassembled WGS sequence"/>
</dbReference>
<evidence type="ECO:0000313" key="1">
    <source>
        <dbReference type="EMBL" id="GAV70674.1"/>
    </source>
</evidence>
<reference evidence="1" key="1">
    <citation type="journal article" date="2017" name="Nat. Ecol. Evol.">
        <title>Genome of the pitcher plant Cephalotus reveals genetic changes associated with carnivory.</title>
        <authorList>
            <person name="Fukushima K."/>
            <person name="Fang X."/>
            <person name="Alvarez-Ponce D."/>
            <person name="Cai H."/>
            <person name="Carretero-Paulet L."/>
            <person name="Chen C."/>
            <person name="Chang T."/>
            <person name="Farr K.M."/>
            <person name="Fujita T."/>
            <person name="Hiwatashi Y."/>
            <person name="Hoshi Y."/>
            <person name="Imai T."/>
            <person name="Kasahara M."/>
            <person name="Librado P."/>
            <person name="Mao L."/>
            <person name="Mori H."/>
            <person name="Nishiyama T."/>
            <person name="Nozawa M."/>
            <person name="Palfalvi G."/>
            <person name="Pollard S.T."/>
            <person name="Rozas J."/>
            <person name="Sanchez-Gracia A."/>
            <person name="Sankoff D."/>
            <person name="Shibata T.F."/>
            <person name="Shigenobu S."/>
            <person name="Sumikawa N."/>
            <person name="Uzawa T."/>
            <person name="Xie M."/>
            <person name="Zheng C."/>
            <person name="Pollock D.D."/>
            <person name="Albert V.A."/>
            <person name="Li S."/>
            <person name="Hasebe M."/>
        </authorList>
    </citation>
    <scope>NUCLEOTIDE SEQUENCE</scope>
    <source>
        <strain evidence="1">St1</strain>
    </source>
</reference>
<gene>
    <name evidence="1" type="ORF">CFOL_v3_14172</name>
</gene>
<organism evidence="1 2">
    <name type="scientific">Cephalotus follicularis</name>
    <name type="common">Albany pitcher plant</name>
    <dbReference type="NCBI Taxonomy" id="3775"/>
    <lineage>
        <taxon>Eukaryota</taxon>
        <taxon>Viridiplantae</taxon>
        <taxon>Streptophyta</taxon>
        <taxon>Embryophyta</taxon>
        <taxon>Tracheophyta</taxon>
        <taxon>Spermatophyta</taxon>
        <taxon>Magnoliopsida</taxon>
        <taxon>eudicotyledons</taxon>
        <taxon>Gunneridae</taxon>
        <taxon>Pentapetalae</taxon>
        <taxon>rosids</taxon>
        <taxon>fabids</taxon>
        <taxon>Oxalidales</taxon>
        <taxon>Cephalotaceae</taxon>
        <taxon>Cephalotus</taxon>
    </lineage>
</organism>
<dbReference type="EMBL" id="BDDD01000833">
    <property type="protein sequence ID" value="GAV70674.1"/>
    <property type="molecule type" value="Genomic_DNA"/>
</dbReference>
<comment type="caution">
    <text evidence="1">The sequence shown here is derived from an EMBL/GenBank/DDBJ whole genome shotgun (WGS) entry which is preliminary data.</text>
</comment>
<name>A0A1Q3BRZ7_CEPFO</name>
<proteinExistence type="predicted"/>
<dbReference type="PANTHER" id="PTHR36038">
    <property type="entry name" value="OS06G0102750 PROTEIN"/>
    <property type="match status" value="1"/>
</dbReference>
<dbReference type="PANTHER" id="PTHR36038:SF3">
    <property type="entry name" value="OVATE FAMILY PROTEIN"/>
    <property type="match status" value="1"/>
</dbReference>
<sequence>MKKEDIARGLGFSNKAESATYAGNKVLPISDAKLPSSTSDNDEKCAVLKKKDKLKGDKTKTMSKMKELLRWAAAAKFEKGGKFISRKVFQFRNRTAALKAVPDDDQLSHESPKISLVWDIENCSTTSSAYSETSVASSSRNKQTINTISLLISSPTHVLEDQYIFRKGNWITTDAQFVVLEL</sequence>
<evidence type="ECO:0000313" key="2">
    <source>
        <dbReference type="Proteomes" id="UP000187406"/>
    </source>
</evidence>
<dbReference type="AlphaFoldDB" id="A0A1Q3BRZ7"/>
<dbReference type="OrthoDB" id="1889663at2759"/>
<dbReference type="InParanoid" id="A0A1Q3BRZ7"/>
<keyword evidence="2" id="KW-1185">Reference proteome</keyword>